<organism evidence="5 6">
    <name type="scientific">Kibdelosporangium lantanae</name>
    <dbReference type="NCBI Taxonomy" id="1497396"/>
    <lineage>
        <taxon>Bacteria</taxon>
        <taxon>Bacillati</taxon>
        <taxon>Actinomycetota</taxon>
        <taxon>Actinomycetes</taxon>
        <taxon>Pseudonocardiales</taxon>
        <taxon>Pseudonocardiaceae</taxon>
        <taxon>Kibdelosporangium</taxon>
    </lineage>
</organism>
<dbReference type="InterPro" id="IPR018170">
    <property type="entry name" value="Aldo/ket_reductase_CS"/>
</dbReference>
<dbReference type="PRINTS" id="PR00069">
    <property type="entry name" value="ALDKETRDTASE"/>
</dbReference>
<keyword evidence="3" id="KW-0560">Oxidoreductase</keyword>
<dbReference type="PROSITE" id="PS00798">
    <property type="entry name" value="ALDOKETO_REDUCTASE_1"/>
    <property type="match status" value="1"/>
</dbReference>
<dbReference type="InterPro" id="IPR020471">
    <property type="entry name" value="AKR"/>
</dbReference>
<dbReference type="PROSITE" id="PS00063">
    <property type="entry name" value="ALDOKETO_REDUCTASE_3"/>
    <property type="match status" value="1"/>
</dbReference>
<reference evidence="6" key="1">
    <citation type="journal article" date="2019" name="Int. J. Syst. Evol. Microbiol.">
        <title>The Global Catalogue of Microorganisms (GCM) 10K type strain sequencing project: providing services to taxonomists for standard genome sequencing and annotation.</title>
        <authorList>
            <consortium name="The Broad Institute Genomics Platform"/>
            <consortium name="The Broad Institute Genome Sequencing Center for Infectious Disease"/>
            <person name="Wu L."/>
            <person name="Ma J."/>
        </authorList>
    </citation>
    <scope>NUCLEOTIDE SEQUENCE [LARGE SCALE GENOMIC DNA]</scope>
    <source>
        <strain evidence="6">JCM 31486</strain>
    </source>
</reference>
<evidence type="ECO:0000313" key="6">
    <source>
        <dbReference type="Proteomes" id="UP001597045"/>
    </source>
</evidence>
<dbReference type="SUPFAM" id="SSF51430">
    <property type="entry name" value="NAD(P)-linked oxidoreductase"/>
    <property type="match status" value="1"/>
</dbReference>
<protein>
    <submittedName>
        <fullName evidence="5">Aldo/keto reductase</fullName>
    </submittedName>
</protein>
<dbReference type="InterPro" id="IPR036812">
    <property type="entry name" value="NAD(P)_OxRdtase_dom_sf"/>
</dbReference>
<dbReference type="InterPro" id="IPR023210">
    <property type="entry name" value="NADP_OxRdtase_dom"/>
</dbReference>
<keyword evidence="6" id="KW-1185">Reference proteome</keyword>
<dbReference type="Pfam" id="PF00248">
    <property type="entry name" value="Aldo_ket_red"/>
    <property type="match status" value="1"/>
</dbReference>
<dbReference type="PANTHER" id="PTHR43827:SF3">
    <property type="entry name" value="NADP-DEPENDENT OXIDOREDUCTASE DOMAIN-CONTAINING PROTEIN"/>
    <property type="match status" value="1"/>
</dbReference>
<evidence type="ECO:0000259" key="4">
    <source>
        <dbReference type="Pfam" id="PF00248"/>
    </source>
</evidence>
<dbReference type="EMBL" id="JBHTIS010000016">
    <property type="protein sequence ID" value="MFD1044235.1"/>
    <property type="molecule type" value="Genomic_DNA"/>
</dbReference>
<dbReference type="PANTHER" id="PTHR43827">
    <property type="entry name" value="2,5-DIKETO-D-GLUCONIC ACID REDUCTASE"/>
    <property type="match status" value="1"/>
</dbReference>
<comment type="caution">
    <text evidence="5">The sequence shown here is derived from an EMBL/GenBank/DDBJ whole genome shotgun (WGS) entry which is preliminary data.</text>
</comment>
<dbReference type="PIRSF" id="PIRSF000097">
    <property type="entry name" value="AKR"/>
    <property type="match status" value="1"/>
</dbReference>
<evidence type="ECO:0000256" key="1">
    <source>
        <dbReference type="ARBA" id="ARBA00007905"/>
    </source>
</evidence>
<keyword evidence="2" id="KW-0521">NADP</keyword>
<sequence>MVEVPNLSLNDGRTIPQFGLGVWQVPNNVVTDAVLAALEAGYRSVDTAALYRNEEGVGTAIARSGVPREELFVTTKLRGNNLGYDQAMRGIDESLGKLGLDYVDLYLIHWPGGSTNTYVETWKAFEQIKADGRARSIGVSNFDISNLRHLFDATETVPAVNQVELNPDRPEEQLREFHAEHGIVTESYSPLAVGRLVRDRMAAEIAERYDRSPVQVLLRWNLQLGNRVIPKSVTPERIRANIQVFDFELSQEDMDLLSSR</sequence>
<feature type="domain" description="NADP-dependent oxidoreductase" evidence="4">
    <location>
        <begin position="18"/>
        <end position="257"/>
    </location>
</feature>
<proteinExistence type="inferred from homology"/>
<name>A0ABW3M0M1_9PSEU</name>
<evidence type="ECO:0000256" key="3">
    <source>
        <dbReference type="ARBA" id="ARBA00023002"/>
    </source>
</evidence>
<gene>
    <name evidence="5" type="ORF">ACFQ1S_00795</name>
</gene>
<evidence type="ECO:0000313" key="5">
    <source>
        <dbReference type="EMBL" id="MFD1044235.1"/>
    </source>
</evidence>
<comment type="similarity">
    <text evidence="1">Belongs to the aldo/keto reductase family.</text>
</comment>
<dbReference type="Gene3D" id="3.20.20.100">
    <property type="entry name" value="NADP-dependent oxidoreductase domain"/>
    <property type="match status" value="1"/>
</dbReference>
<evidence type="ECO:0000256" key="2">
    <source>
        <dbReference type="ARBA" id="ARBA00022857"/>
    </source>
</evidence>
<dbReference type="Proteomes" id="UP001597045">
    <property type="component" value="Unassembled WGS sequence"/>
</dbReference>
<dbReference type="PROSITE" id="PS00062">
    <property type="entry name" value="ALDOKETO_REDUCTASE_2"/>
    <property type="match status" value="1"/>
</dbReference>
<accession>A0ABW3M0M1</accession>